<keyword evidence="1" id="KW-0812">Transmembrane</keyword>
<evidence type="ECO:0000313" key="2">
    <source>
        <dbReference type="EMBL" id="SQF40385.1"/>
    </source>
</evidence>
<dbReference type="InterPro" id="IPR024529">
    <property type="entry name" value="ECF_trnsprt_substrate-spec"/>
</dbReference>
<sequence length="190" mass="20673">MARKNRSQNIAVIAVFFAVMLVVHLLSSLVFNFWPVPIKPTIIHIPVIIASIVYGPRVGGTLGGLMGLVSVIHNTIFLMPTSYLFSPFVAPGNVYSLIIALVPRIMIGILPYFVYKYLKNRFGLLCAGAVGSATNTVLVLSGIFIFFVQANNSNVKAFLATIVWSNSIAELLIATVVTVIAVPRLQKLKK</sequence>
<dbReference type="STRING" id="1123303.GCA_000372425_00481"/>
<proteinExistence type="predicted"/>
<dbReference type="GO" id="GO:0022857">
    <property type="term" value="F:transmembrane transporter activity"/>
    <property type="evidence" value="ECO:0007669"/>
    <property type="project" value="InterPro"/>
</dbReference>
<protein>
    <submittedName>
        <fullName evidence="2">Membrane protein</fullName>
    </submittedName>
</protein>
<dbReference type="AlphaFoldDB" id="A0A2X3VRN0"/>
<feature type="transmembrane region" description="Helical" evidence="1">
    <location>
        <begin position="158"/>
        <end position="182"/>
    </location>
</feature>
<dbReference type="Pfam" id="PF12822">
    <property type="entry name" value="ECF_trnsprt"/>
    <property type="match status" value="1"/>
</dbReference>
<name>A0A2X3VRN0_9STRE</name>
<feature type="transmembrane region" description="Helical" evidence="1">
    <location>
        <begin position="37"/>
        <end position="55"/>
    </location>
</feature>
<feature type="transmembrane region" description="Helical" evidence="1">
    <location>
        <begin position="122"/>
        <end position="146"/>
    </location>
</feature>
<gene>
    <name evidence="2" type="primary">panT</name>
    <name evidence="2" type="ORF">NCTC12278_00953</name>
</gene>
<dbReference type="RefSeq" id="WP_018029809.1">
    <property type="nucleotide sequence ID" value="NZ_LS483343.1"/>
</dbReference>
<dbReference type="Gene3D" id="1.10.1760.20">
    <property type="match status" value="1"/>
</dbReference>
<organism evidence="2 3">
    <name type="scientific">Streptococcus ferus</name>
    <dbReference type="NCBI Taxonomy" id="1345"/>
    <lineage>
        <taxon>Bacteria</taxon>
        <taxon>Bacillati</taxon>
        <taxon>Bacillota</taxon>
        <taxon>Bacilli</taxon>
        <taxon>Lactobacillales</taxon>
        <taxon>Streptococcaceae</taxon>
        <taxon>Streptococcus</taxon>
    </lineage>
</organism>
<evidence type="ECO:0000256" key="1">
    <source>
        <dbReference type="SAM" id="Phobius"/>
    </source>
</evidence>
<dbReference type="KEGG" id="sfer:NCTC12278_00953"/>
<feature type="transmembrane region" description="Helical" evidence="1">
    <location>
        <begin position="95"/>
        <end position="115"/>
    </location>
</feature>
<keyword evidence="1" id="KW-0472">Membrane</keyword>
<dbReference type="EMBL" id="LS483343">
    <property type="protein sequence ID" value="SQF40385.1"/>
    <property type="molecule type" value="Genomic_DNA"/>
</dbReference>
<dbReference type="Proteomes" id="UP000249495">
    <property type="component" value="Chromosome 1"/>
</dbReference>
<feature type="transmembrane region" description="Helical" evidence="1">
    <location>
        <begin position="62"/>
        <end position="83"/>
    </location>
</feature>
<reference evidence="2 3" key="1">
    <citation type="submission" date="2018-06" db="EMBL/GenBank/DDBJ databases">
        <authorList>
            <consortium name="Pathogen Informatics"/>
            <person name="Doyle S."/>
        </authorList>
    </citation>
    <scope>NUCLEOTIDE SEQUENCE [LARGE SCALE GENOMIC DNA]</scope>
    <source>
        <strain evidence="2 3">NCTC12278</strain>
    </source>
</reference>
<feature type="transmembrane region" description="Helical" evidence="1">
    <location>
        <begin position="12"/>
        <end position="31"/>
    </location>
</feature>
<keyword evidence="1" id="KW-1133">Transmembrane helix</keyword>
<keyword evidence="3" id="KW-1185">Reference proteome</keyword>
<accession>A0A2X3VRN0</accession>
<evidence type="ECO:0000313" key="3">
    <source>
        <dbReference type="Proteomes" id="UP000249495"/>
    </source>
</evidence>
<dbReference type="OrthoDB" id="9813540at2"/>